<keyword evidence="5" id="KW-1185">Reference proteome</keyword>
<dbReference type="Proteomes" id="UP000290637">
    <property type="component" value="Chromosome"/>
</dbReference>
<dbReference type="PANTHER" id="PTHR44757">
    <property type="entry name" value="DIGUANYLATE CYCLASE DGCP"/>
    <property type="match status" value="1"/>
</dbReference>
<dbReference type="Pfam" id="PF00990">
    <property type="entry name" value="GGDEF"/>
    <property type="match status" value="1"/>
</dbReference>
<dbReference type="CDD" id="cd00130">
    <property type="entry name" value="PAS"/>
    <property type="match status" value="1"/>
</dbReference>
<feature type="domain" description="EAL" evidence="2">
    <location>
        <begin position="664"/>
        <end position="918"/>
    </location>
</feature>
<dbReference type="Pfam" id="PF00563">
    <property type="entry name" value="EAL"/>
    <property type="match status" value="1"/>
</dbReference>
<dbReference type="SUPFAM" id="SSF55073">
    <property type="entry name" value="Nucleotide cyclase"/>
    <property type="match status" value="1"/>
</dbReference>
<feature type="transmembrane region" description="Helical" evidence="1">
    <location>
        <begin position="330"/>
        <end position="352"/>
    </location>
</feature>
<dbReference type="InterPro" id="IPR043128">
    <property type="entry name" value="Rev_trsase/Diguanyl_cyclase"/>
</dbReference>
<dbReference type="AlphaFoldDB" id="A0A4V0Z459"/>
<evidence type="ECO:0000313" key="4">
    <source>
        <dbReference type="EMBL" id="QBE65803.1"/>
    </source>
</evidence>
<dbReference type="OrthoDB" id="9813903at2"/>
<dbReference type="SMART" id="SM00267">
    <property type="entry name" value="GGDEF"/>
    <property type="match status" value="1"/>
</dbReference>
<keyword evidence="1" id="KW-0812">Transmembrane</keyword>
<proteinExistence type="predicted"/>
<sequence length="919" mass="102133">MQPSACRRAGSSLPIVRPPSMDFRPGISFVARRSRLILFWPILSLCIAVLGWVSILDTLERERRAREDDALRDAAAIARGYAGHLGRTFHMIDQILQHVRFEWALSEQRLRLEGPSAPGLFPSTPIFNVGIVGTDGKLITNTLPVRSEDVSDRMYFRVHDDRLHKTQVADTLYVGAAAIGRSTGRSVVHFSRRLTGNDGSFAGVVRAAVAPAYLMASYDRVALGGNGLLSILGTDGAIRASRVGESVYKSTTSPFAATALAASALRGEPMARPGGSMLVDGAAWFLDRRNRYLGWQKVPGYPVIAIAGVDQQEAFAAFEKVRATTLARTTISTVVLALFTVVAMALSLRLGWRKYQMELTREAYRLATEEGSEGFYICRVIRDRNTAIVDFEVIDCNRTGAELYGRPREAMIGARLSHLHEADRSDWRARLLQRFIVAVERGVFEDDIEVPFKNGREKWYRVKMAHSKGLLSVTACDITESRQHMFELERRGNEDGLTGLPNRHWMTAYLPAALQRATARRGMVALLFIDLDGFKNVNDTAGHHSGDALLRNVAKRLKLAVRPADHVVRVGGDEFIVIIEQVHDRAAVAHIAERVLQAFQERFHVAEGSYPVGASIGISLFPEDGTEMQELLTHADAAMYAVKTSGKMNYRFFDREYYETIRAKIDRNAELRHALDTDQLIMYYQPRIDVLTGETCSLEALVRWAHPTRGLLEPIDFIPLAEETGLIVELGEVVIDKVCAQMAHWSRQGRHVVPVSINVSPRQFNESDVTEVLRKALTRHGIAPELVEIELTESSMTADNVHVSESLEDMQQLGIALAVDDFGTGYSSLSQLQRLDFDVLKVDKAFTAELEKTKEGSVFFTAIITMAHALGMRVVAEGVETAGQARQLKQLDCDELQGYFISMPLPATETQPILARCVL</sequence>
<gene>
    <name evidence="4" type="ORF">EWM63_24835</name>
</gene>
<dbReference type="CDD" id="cd01948">
    <property type="entry name" value="EAL"/>
    <property type="match status" value="1"/>
</dbReference>
<organism evidence="4 5">
    <name type="scientific">Pseudoduganella lutea</name>
    <dbReference type="NCBI Taxonomy" id="321985"/>
    <lineage>
        <taxon>Bacteria</taxon>
        <taxon>Pseudomonadati</taxon>
        <taxon>Pseudomonadota</taxon>
        <taxon>Betaproteobacteria</taxon>
        <taxon>Burkholderiales</taxon>
        <taxon>Oxalobacteraceae</taxon>
        <taxon>Telluria group</taxon>
        <taxon>Pseudoduganella</taxon>
    </lineage>
</organism>
<dbReference type="SMART" id="SM00052">
    <property type="entry name" value="EAL"/>
    <property type="match status" value="1"/>
</dbReference>
<dbReference type="InterPro" id="IPR052155">
    <property type="entry name" value="Biofilm_reg_signaling"/>
</dbReference>
<dbReference type="Gene3D" id="3.20.20.450">
    <property type="entry name" value="EAL domain"/>
    <property type="match status" value="1"/>
</dbReference>
<dbReference type="Gene3D" id="3.30.450.20">
    <property type="entry name" value="PAS domain"/>
    <property type="match status" value="3"/>
</dbReference>
<dbReference type="InterPro" id="IPR035919">
    <property type="entry name" value="EAL_sf"/>
</dbReference>
<dbReference type="CDD" id="cd12915">
    <property type="entry name" value="PDC2_DGC_like"/>
    <property type="match status" value="1"/>
</dbReference>
<dbReference type="InterPro" id="IPR000160">
    <property type="entry name" value="GGDEF_dom"/>
</dbReference>
<dbReference type="InterPro" id="IPR000014">
    <property type="entry name" value="PAS"/>
</dbReference>
<keyword evidence="1" id="KW-1133">Transmembrane helix</keyword>
<dbReference type="PANTHER" id="PTHR44757:SF2">
    <property type="entry name" value="BIOFILM ARCHITECTURE MAINTENANCE PROTEIN MBAA"/>
    <property type="match status" value="1"/>
</dbReference>
<dbReference type="PROSITE" id="PS50887">
    <property type="entry name" value="GGDEF"/>
    <property type="match status" value="1"/>
</dbReference>
<dbReference type="SUPFAM" id="SSF141868">
    <property type="entry name" value="EAL domain-like"/>
    <property type="match status" value="1"/>
</dbReference>
<dbReference type="Pfam" id="PF13426">
    <property type="entry name" value="PAS_9"/>
    <property type="match status" value="1"/>
</dbReference>
<dbReference type="SUPFAM" id="SSF55785">
    <property type="entry name" value="PYP-like sensor domain (PAS domain)"/>
    <property type="match status" value="1"/>
</dbReference>
<evidence type="ECO:0000313" key="5">
    <source>
        <dbReference type="Proteomes" id="UP000290637"/>
    </source>
</evidence>
<evidence type="ECO:0000259" key="3">
    <source>
        <dbReference type="PROSITE" id="PS50887"/>
    </source>
</evidence>
<dbReference type="InterPro" id="IPR029787">
    <property type="entry name" value="Nucleotide_cyclase"/>
</dbReference>
<dbReference type="CDD" id="cd01949">
    <property type="entry name" value="GGDEF"/>
    <property type="match status" value="1"/>
</dbReference>
<dbReference type="CDD" id="cd12914">
    <property type="entry name" value="PDC1_DGC_like"/>
    <property type="match status" value="1"/>
</dbReference>
<reference evidence="4 5" key="1">
    <citation type="submission" date="2019-02" db="EMBL/GenBank/DDBJ databases">
        <title>Draft Genome Sequences of Six Type Strains of the Genus Massilia.</title>
        <authorList>
            <person name="Miess H."/>
            <person name="Frediansyhah A."/>
            <person name="Gross H."/>
        </authorList>
    </citation>
    <scope>NUCLEOTIDE SEQUENCE [LARGE SCALE GENOMIC DNA]</scope>
    <source>
        <strain evidence="4 5">DSM 17473</strain>
    </source>
</reference>
<feature type="transmembrane region" description="Helical" evidence="1">
    <location>
        <begin position="37"/>
        <end position="56"/>
    </location>
</feature>
<evidence type="ECO:0000259" key="2">
    <source>
        <dbReference type="PROSITE" id="PS50883"/>
    </source>
</evidence>
<dbReference type="PROSITE" id="PS50883">
    <property type="entry name" value="EAL"/>
    <property type="match status" value="1"/>
</dbReference>
<keyword evidence="1" id="KW-0472">Membrane</keyword>
<accession>A0A4V0Z459</accession>
<name>A0A4V0Z459_9BURK</name>
<dbReference type="EMBL" id="CP035913">
    <property type="protein sequence ID" value="QBE65803.1"/>
    <property type="molecule type" value="Genomic_DNA"/>
</dbReference>
<dbReference type="NCBIfam" id="TIGR00254">
    <property type="entry name" value="GGDEF"/>
    <property type="match status" value="1"/>
</dbReference>
<dbReference type="Gene3D" id="3.30.70.270">
    <property type="match status" value="1"/>
</dbReference>
<protein>
    <submittedName>
        <fullName evidence="4">EAL domain-containing protein</fullName>
    </submittedName>
</protein>
<feature type="domain" description="GGDEF" evidence="3">
    <location>
        <begin position="522"/>
        <end position="655"/>
    </location>
</feature>
<evidence type="ECO:0000256" key="1">
    <source>
        <dbReference type="SAM" id="Phobius"/>
    </source>
</evidence>
<dbReference type="KEGG" id="plue:EWM63_24835"/>
<dbReference type="InterPro" id="IPR035965">
    <property type="entry name" value="PAS-like_dom_sf"/>
</dbReference>
<dbReference type="InterPro" id="IPR001633">
    <property type="entry name" value="EAL_dom"/>
</dbReference>